<evidence type="ECO:0000313" key="3">
    <source>
        <dbReference type="Proteomes" id="UP000004995"/>
    </source>
</evidence>
<accession>K3YMW6</accession>
<dbReference type="Proteomes" id="UP000004995">
    <property type="component" value="Unassembled WGS sequence"/>
</dbReference>
<feature type="region of interest" description="Disordered" evidence="1">
    <location>
        <begin position="1"/>
        <end position="65"/>
    </location>
</feature>
<reference evidence="3" key="1">
    <citation type="journal article" date="2012" name="Nat. Biotechnol.">
        <title>Reference genome sequence of the model plant Setaria.</title>
        <authorList>
            <person name="Bennetzen J.L."/>
            <person name="Schmutz J."/>
            <person name="Wang H."/>
            <person name="Percifield R."/>
            <person name="Hawkins J."/>
            <person name="Pontaroli A.C."/>
            <person name="Estep M."/>
            <person name="Feng L."/>
            <person name="Vaughn J.N."/>
            <person name="Grimwood J."/>
            <person name="Jenkins J."/>
            <person name="Barry K."/>
            <person name="Lindquist E."/>
            <person name="Hellsten U."/>
            <person name="Deshpande S."/>
            <person name="Wang X."/>
            <person name="Wu X."/>
            <person name="Mitros T."/>
            <person name="Triplett J."/>
            <person name="Yang X."/>
            <person name="Ye C.Y."/>
            <person name="Mauro-Herrera M."/>
            <person name="Wang L."/>
            <person name="Li P."/>
            <person name="Sharma M."/>
            <person name="Sharma R."/>
            <person name="Ronald P.C."/>
            <person name="Panaud O."/>
            <person name="Kellogg E.A."/>
            <person name="Brutnell T.P."/>
            <person name="Doust A.N."/>
            <person name="Tuskan G.A."/>
            <person name="Rokhsar D."/>
            <person name="Devos K.M."/>
        </authorList>
    </citation>
    <scope>NUCLEOTIDE SEQUENCE [LARGE SCALE GENOMIC DNA]</scope>
    <source>
        <strain evidence="3">cv. Yugu1</strain>
    </source>
</reference>
<protein>
    <submittedName>
        <fullName evidence="2">Uncharacterized protein</fullName>
    </submittedName>
</protein>
<evidence type="ECO:0000313" key="2">
    <source>
        <dbReference type="EnsemblPlants" id="KQL01396"/>
    </source>
</evidence>
<proteinExistence type="predicted"/>
<organism evidence="2 3">
    <name type="scientific">Setaria italica</name>
    <name type="common">Foxtail millet</name>
    <name type="synonym">Panicum italicum</name>
    <dbReference type="NCBI Taxonomy" id="4555"/>
    <lineage>
        <taxon>Eukaryota</taxon>
        <taxon>Viridiplantae</taxon>
        <taxon>Streptophyta</taxon>
        <taxon>Embryophyta</taxon>
        <taxon>Tracheophyta</taxon>
        <taxon>Spermatophyta</taxon>
        <taxon>Magnoliopsida</taxon>
        <taxon>Liliopsida</taxon>
        <taxon>Poales</taxon>
        <taxon>Poaceae</taxon>
        <taxon>PACMAD clade</taxon>
        <taxon>Panicoideae</taxon>
        <taxon>Panicodae</taxon>
        <taxon>Paniceae</taxon>
        <taxon>Cenchrinae</taxon>
        <taxon>Setaria</taxon>
    </lineage>
</organism>
<sequence>MGLGGFLGKEEKTHPKGKETQFQPIKKEHADPRTPHQGAHQAVSQVKGNARGGYQGSPEPLVGPLVPSLHMTASGGFLMVV</sequence>
<evidence type="ECO:0000256" key="1">
    <source>
        <dbReference type="SAM" id="MobiDB-lite"/>
    </source>
</evidence>
<feature type="compositionally biased region" description="Basic and acidic residues" evidence="1">
    <location>
        <begin position="8"/>
        <end position="34"/>
    </location>
</feature>
<dbReference type="InParanoid" id="K3YMW6"/>
<dbReference type="AlphaFoldDB" id="K3YMW6"/>
<dbReference type="EnsemblPlants" id="KQL01396">
    <property type="protein sequence ID" value="KQL01396"/>
    <property type="gene ID" value="SETIT_015599mg"/>
</dbReference>
<dbReference type="EMBL" id="AGNK02003727">
    <property type="status" value="NOT_ANNOTATED_CDS"/>
    <property type="molecule type" value="Genomic_DNA"/>
</dbReference>
<dbReference type="Gramene" id="KQL01396">
    <property type="protein sequence ID" value="KQL01396"/>
    <property type="gene ID" value="SETIT_015599mg"/>
</dbReference>
<dbReference type="HOGENOM" id="CLU_2580965_0_0_1"/>
<keyword evidence="3" id="KW-1185">Reference proteome</keyword>
<name>K3YMW6_SETIT</name>
<reference evidence="2" key="2">
    <citation type="submission" date="2018-08" db="UniProtKB">
        <authorList>
            <consortium name="EnsemblPlants"/>
        </authorList>
    </citation>
    <scope>IDENTIFICATION</scope>
    <source>
        <strain evidence="2">Yugu1</strain>
    </source>
</reference>